<feature type="transmembrane region" description="Helical" evidence="5">
    <location>
        <begin position="264"/>
        <end position="287"/>
    </location>
</feature>
<accession>A0A1V6TDK2</accession>
<evidence type="ECO:0000256" key="5">
    <source>
        <dbReference type="SAM" id="Phobius"/>
    </source>
</evidence>
<evidence type="ECO:0000313" key="6">
    <source>
        <dbReference type="EMBL" id="OQE23663.1"/>
    </source>
</evidence>
<dbReference type="EMBL" id="MLKD01000008">
    <property type="protein sequence ID" value="OQE23663.1"/>
    <property type="molecule type" value="Genomic_DNA"/>
</dbReference>
<evidence type="ECO:0000256" key="3">
    <source>
        <dbReference type="ARBA" id="ARBA00022989"/>
    </source>
</evidence>
<name>A0A1V6TDK2_9EURO</name>
<evidence type="ECO:0000256" key="2">
    <source>
        <dbReference type="ARBA" id="ARBA00022692"/>
    </source>
</evidence>
<keyword evidence="2 5" id="KW-0812">Transmembrane</keyword>
<sequence>MSWNMGRLTSIYRSCLFQIIIVGLVAFCEPGIWTALNNLGAGGNASPFLNNAANALTYGLMSVGCFLAGGVSNKITAKWCLVIGAAFYTPYAAGLYCNNRYGNEWFLLLGAALCGIGASLLWASEAAIAVGYPEEEKRGRYVGIWMGIRQMGPLVGGAISLALNVKTAHAGKVSYTTYLGLVAISSLGAPFALLLSQPQHVIRSNGTAIPYMKKTSFAIEARAIWKQLKNKQLLLLIPIFLAGQFGTTYQGNYLTTYFTVRSRALASFLTAVVGAAANILTGLLLDFNYFSKRFRSKTVYTIVLVFVTASWVWNAITETKLSRMAEPPTFDLGDGAFFRSSFTVYMFFKFFYEVLQTYIYWLMAEVKGAQADGDVARTTGILRSWESIGSTIAYAVGATHWSNLNQMILGFALWGFTIPFTAIAVFGSWNQEETVDSEDDLERRADSSLETQRVVYNPDNKN</sequence>
<feature type="transmembrane region" description="Helical" evidence="5">
    <location>
        <begin position="105"/>
        <end position="130"/>
    </location>
</feature>
<comment type="subcellular location">
    <subcellularLocation>
        <location evidence="1">Membrane</location>
        <topology evidence="1">Multi-pass membrane protein</topology>
    </subcellularLocation>
</comment>
<feature type="transmembrane region" description="Helical" evidence="5">
    <location>
        <begin position="52"/>
        <end position="69"/>
    </location>
</feature>
<keyword evidence="7" id="KW-1185">Reference proteome</keyword>
<proteinExistence type="predicted"/>
<dbReference type="InterPro" id="IPR036259">
    <property type="entry name" value="MFS_trans_sf"/>
</dbReference>
<dbReference type="Proteomes" id="UP000191285">
    <property type="component" value="Unassembled WGS sequence"/>
</dbReference>
<dbReference type="AlphaFoldDB" id="A0A1V6TDK2"/>
<organism evidence="6 7">
    <name type="scientific">Penicillium steckii</name>
    <dbReference type="NCBI Taxonomy" id="303698"/>
    <lineage>
        <taxon>Eukaryota</taxon>
        <taxon>Fungi</taxon>
        <taxon>Dikarya</taxon>
        <taxon>Ascomycota</taxon>
        <taxon>Pezizomycotina</taxon>
        <taxon>Eurotiomycetes</taxon>
        <taxon>Eurotiomycetidae</taxon>
        <taxon>Eurotiales</taxon>
        <taxon>Aspergillaceae</taxon>
        <taxon>Penicillium</taxon>
    </lineage>
</organism>
<protein>
    <recommendedName>
        <fullName evidence="8">Major facilitator superfamily (MFS) profile domain-containing protein</fullName>
    </recommendedName>
</protein>
<feature type="transmembrane region" description="Helical" evidence="5">
    <location>
        <begin position="233"/>
        <end position="252"/>
    </location>
</feature>
<feature type="transmembrane region" description="Helical" evidence="5">
    <location>
        <begin position="299"/>
        <end position="316"/>
    </location>
</feature>
<dbReference type="Pfam" id="PF05978">
    <property type="entry name" value="UNC-93"/>
    <property type="match status" value="1"/>
</dbReference>
<dbReference type="PANTHER" id="PTHR23294:SF57">
    <property type="entry name" value="CINA C-TERMINAL DOMAIN-CONTAINING PROTEIN"/>
    <property type="match status" value="1"/>
</dbReference>
<feature type="transmembrane region" description="Helical" evidence="5">
    <location>
        <begin position="408"/>
        <end position="429"/>
    </location>
</feature>
<dbReference type="Gene3D" id="1.20.1250.20">
    <property type="entry name" value="MFS general substrate transporter like domains"/>
    <property type="match status" value="1"/>
</dbReference>
<dbReference type="OrthoDB" id="196103at2759"/>
<dbReference type="GO" id="GO:0016020">
    <property type="term" value="C:membrane"/>
    <property type="evidence" value="ECO:0007669"/>
    <property type="project" value="UniProtKB-SubCell"/>
</dbReference>
<keyword evidence="4 5" id="KW-0472">Membrane</keyword>
<evidence type="ECO:0000256" key="1">
    <source>
        <dbReference type="ARBA" id="ARBA00004141"/>
    </source>
</evidence>
<keyword evidence="3 5" id="KW-1133">Transmembrane helix</keyword>
<feature type="transmembrane region" description="Helical" evidence="5">
    <location>
        <begin position="175"/>
        <end position="195"/>
    </location>
</feature>
<feature type="transmembrane region" description="Helical" evidence="5">
    <location>
        <begin position="142"/>
        <end position="163"/>
    </location>
</feature>
<feature type="transmembrane region" description="Helical" evidence="5">
    <location>
        <begin position="76"/>
        <end position="93"/>
    </location>
</feature>
<evidence type="ECO:0008006" key="8">
    <source>
        <dbReference type="Google" id="ProtNLM"/>
    </source>
</evidence>
<evidence type="ECO:0000256" key="4">
    <source>
        <dbReference type="ARBA" id="ARBA00023136"/>
    </source>
</evidence>
<dbReference type="PANTHER" id="PTHR23294">
    <property type="entry name" value="ET TRANSLATION PRODUCT-RELATED"/>
    <property type="match status" value="1"/>
</dbReference>
<gene>
    <name evidence="6" type="ORF">PENSTE_c008G02038</name>
</gene>
<dbReference type="InterPro" id="IPR051617">
    <property type="entry name" value="UNC-93-like_regulator"/>
</dbReference>
<reference evidence="7" key="1">
    <citation type="journal article" date="2017" name="Nat. Microbiol.">
        <title>Global analysis of biosynthetic gene clusters reveals vast potential of secondary metabolite production in Penicillium species.</title>
        <authorList>
            <person name="Nielsen J.C."/>
            <person name="Grijseels S."/>
            <person name="Prigent S."/>
            <person name="Ji B."/>
            <person name="Dainat J."/>
            <person name="Nielsen K.F."/>
            <person name="Frisvad J.C."/>
            <person name="Workman M."/>
            <person name="Nielsen J."/>
        </authorList>
    </citation>
    <scope>NUCLEOTIDE SEQUENCE [LARGE SCALE GENOMIC DNA]</scope>
    <source>
        <strain evidence="7">IBT 24891</strain>
    </source>
</reference>
<dbReference type="SUPFAM" id="SSF103473">
    <property type="entry name" value="MFS general substrate transporter"/>
    <property type="match status" value="1"/>
</dbReference>
<comment type="caution">
    <text evidence="6">The sequence shown here is derived from an EMBL/GenBank/DDBJ whole genome shotgun (WGS) entry which is preliminary data.</text>
</comment>
<dbReference type="InterPro" id="IPR010291">
    <property type="entry name" value="Ion_channel_UNC-93"/>
</dbReference>
<feature type="transmembrane region" description="Helical" evidence="5">
    <location>
        <begin position="336"/>
        <end position="355"/>
    </location>
</feature>
<evidence type="ECO:0000313" key="7">
    <source>
        <dbReference type="Proteomes" id="UP000191285"/>
    </source>
</evidence>